<accession>A0A8H9L932</accession>
<proteinExistence type="predicted"/>
<name>A0A8H9L932_9ACTN</name>
<dbReference type="Gene3D" id="1.10.530.10">
    <property type="match status" value="1"/>
</dbReference>
<sequence length="381" mass="39409">MSERSGVSDLPGGGELAAMAQKVNGDPGGIRDIAGKWRGAAGDAQDYAGGVGRAVRTVDAAWQGRSADAFVTYMNRYGKAADGLHDALVACAGALEKVATALESAKSKIDGICADVVAEAAAYRGRNQDAGDKELENGLRAIVSRGIEDARPHLEQVNTAVGDATKTLGSHLGGDYRDGALTFAKIPDPGKQDFVPRQGHTVDWQRTPGYTGAPGDKAHPTYASYGGTSLSGVSGVSGYGGSGGSGGYGPSGPPPAGGGPAPTGQVKEWIEQAIEILTAQGYPAGKMNRDDIWMIIRHESGGNPHAINNWDSNAAAGTPSKGLMQTIDPTFNRWSLPGHKDIWNPVDNIVAGVRYAIERYGSVSAVPGVVGMKTGTGYRGY</sequence>
<dbReference type="InterPro" id="IPR008258">
    <property type="entry name" value="Transglycosylase_SLT_dom_1"/>
</dbReference>
<reference evidence="3" key="2">
    <citation type="submission" date="2020-09" db="EMBL/GenBank/DDBJ databases">
        <authorList>
            <person name="Sun Q."/>
            <person name="Zhou Y."/>
        </authorList>
    </citation>
    <scope>NUCLEOTIDE SEQUENCE</scope>
    <source>
        <strain evidence="3">CGMCC 4.7138</strain>
    </source>
</reference>
<protein>
    <submittedName>
        <fullName evidence="3">Transglycosylase</fullName>
    </submittedName>
</protein>
<dbReference type="SUPFAM" id="SSF140453">
    <property type="entry name" value="EsxAB dimer-like"/>
    <property type="match status" value="1"/>
</dbReference>
<evidence type="ECO:0000256" key="1">
    <source>
        <dbReference type="SAM" id="MobiDB-lite"/>
    </source>
</evidence>
<evidence type="ECO:0000313" key="4">
    <source>
        <dbReference type="Proteomes" id="UP000653480"/>
    </source>
</evidence>
<dbReference type="SUPFAM" id="SSF53955">
    <property type="entry name" value="Lysozyme-like"/>
    <property type="match status" value="1"/>
</dbReference>
<feature type="region of interest" description="Disordered" evidence="1">
    <location>
        <begin position="244"/>
        <end position="264"/>
    </location>
</feature>
<dbReference type="InterPro" id="IPR010310">
    <property type="entry name" value="T7SS_ESAT-6-like"/>
</dbReference>
<dbReference type="RefSeq" id="WP_142569292.1">
    <property type="nucleotide sequence ID" value="NZ_BMMN01000002.1"/>
</dbReference>
<comment type="caution">
    <text evidence="3">The sequence shown here is derived from an EMBL/GenBank/DDBJ whole genome shotgun (WGS) entry which is preliminary data.</text>
</comment>
<dbReference type="AlphaFoldDB" id="A0A8H9L932"/>
<keyword evidence="4" id="KW-1185">Reference proteome</keyword>
<dbReference type="OrthoDB" id="4629613at2"/>
<dbReference type="Proteomes" id="UP000653480">
    <property type="component" value="Unassembled WGS sequence"/>
</dbReference>
<dbReference type="EMBL" id="BMMN01000002">
    <property type="protein sequence ID" value="GGO04363.1"/>
    <property type="molecule type" value="Genomic_DNA"/>
</dbReference>
<evidence type="ECO:0000259" key="2">
    <source>
        <dbReference type="Pfam" id="PF01464"/>
    </source>
</evidence>
<dbReference type="Pfam" id="PF01464">
    <property type="entry name" value="SLT"/>
    <property type="match status" value="1"/>
</dbReference>
<dbReference type="InterPro" id="IPR023346">
    <property type="entry name" value="Lysozyme-like_dom_sf"/>
</dbReference>
<evidence type="ECO:0000313" key="3">
    <source>
        <dbReference type="EMBL" id="GGO04363.1"/>
    </source>
</evidence>
<dbReference type="Pfam" id="PF06013">
    <property type="entry name" value="WXG100"/>
    <property type="match status" value="1"/>
</dbReference>
<dbReference type="InterPro" id="IPR036689">
    <property type="entry name" value="ESAT-6-like_sf"/>
</dbReference>
<dbReference type="Gene3D" id="1.10.287.1060">
    <property type="entry name" value="ESAT-6-like"/>
    <property type="match status" value="1"/>
</dbReference>
<gene>
    <name evidence="3" type="ORF">GCM10011574_15260</name>
</gene>
<dbReference type="CDD" id="cd13402">
    <property type="entry name" value="LT_TF-like"/>
    <property type="match status" value="1"/>
</dbReference>
<reference evidence="3" key="1">
    <citation type="journal article" date="2014" name="Int. J. Syst. Evol. Microbiol.">
        <title>Complete genome sequence of Corynebacterium casei LMG S-19264T (=DSM 44701T), isolated from a smear-ripened cheese.</title>
        <authorList>
            <consortium name="US DOE Joint Genome Institute (JGI-PGF)"/>
            <person name="Walter F."/>
            <person name="Albersmeier A."/>
            <person name="Kalinowski J."/>
            <person name="Ruckert C."/>
        </authorList>
    </citation>
    <scope>NUCLEOTIDE SEQUENCE</scope>
    <source>
        <strain evidence="3">CGMCC 4.7138</strain>
    </source>
</reference>
<organism evidence="3 4">
    <name type="scientific">Microbispora bryophytorum</name>
    <dbReference type="NCBI Taxonomy" id="1460882"/>
    <lineage>
        <taxon>Bacteria</taxon>
        <taxon>Bacillati</taxon>
        <taxon>Actinomycetota</taxon>
        <taxon>Actinomycetes</taxon>
        <taxon>Streptosporangiales</taxon>
        <taxon>Streptosporangiaceae</taxon>
        <taxon>Microbispora</taxon>
    </lineage>
</organism>
<feature type="domain" description="Transglycosylase SLT" evidence="2">
    <location>
        <begin position="292"/>
        <end position="362"/>
    </location>
</feature>